<keyword evidence="1" id="KW-1133">Transmembrane helix</keyword>
<keyword evidence="3" id="KW-1185">Reference proteome</keyword>
<feature type="transmembrane region" description="Helical" evidence="1">
    <location>
        <begin position="174"/>
        <end position="193"/>
    </location>
</feature>
<feature type="transmembrane region" description="Helical" evidence="1">
    <location>
        <begin position="140"/>
        <end position="162"/>
    </location>
</feature>
<reference evidence="2 3" key="1">
    <citation type="submission" date="2018-06" db="EMBL/GenBank/DDBJ databases">
        <title>Paenibacillus imtechensis sp. nov.</title>
        <authorList>
            <person name="Pinnaka A.K."/>
            <person name="Singh H."/>
            <person name="Kaur M."/>
        </authorList>
    </citation>
    <scope>NUCLEOTIDE SEQUENCE [LARGE SCALE GENOMIC DNA]</scope>
    <source>
        <strain evidence="2 3">SMB1</strain>
    </source>
</reference>
<dbReference type="AlphaFoldDB" id="A0A2W1LTN4"/>
<dbReference type="Proteomes" id="UP000249522">
    <property type="component" value="Unassembled WGS sequence"/>
</dbReference>
<evidence type="ECO:0000313" key="2">
    <source>
        <dbReference type="EMBL" id="PZD94817.1"/>
    </source>
</evidence>
<keyword evidence="1" id="KW-0812">Transmembrane</keyword>
<gene>
    <name evidence="2" type="ORF">DNH61_16105</name>
</gene>
<feature type="transmembrane region" description="Helical" evidence="1">
    <location>
        <begin position="20"/>
        <end position="36"/>
    </location>
</feature>
<feature type="transmembrane region" description="Helical" evidence="1">
    <location>
        <begin position="95"/>
        <end position="120"/>
    </location>
</feature>
<evidence type="ECO:0000256" key="1">
    <source>
        <dbReference type="SAM" id="Phobius"/>
    </source>
</evidence>
<sequence length="744" mass="85154">MRTLMRQTALELKLIARMRWPLLLPPAAGAYIWLQLLNLSPTGSQDLYLHMLTALGRLHTFAIGLPVLLGILLVRRDILHHAYEWLRAASISNHTFLLSKVAAGILYLSLIPLFIDLVYLLECWKQGLSLPYSLSQISLVTIHMLVAYAISLVLGITLGVLLPSRFALPVGFCAWVFGSVFIQLFIVSSYSLYPLKAFYLNHLLDNPLILNEGWLGALAGRELARLLPFVLLFGVFLLALSWAVLGHERPERSRRTGWMICLLALMIAAAGYIPYAQMWMERYTDRQLLMEISPQQHLARANEVFAFEVSRVKLDVRLQQDESLAVEARIDFPVRDGRPVSVLDAARPPEYREPGRITFLLHPGMRIKQAFINGKPADYIRTGDRFSIDETLLDSNQEIQSVSVAYEGRITDWGYYGTREFMYAFASRDAVMLPGGMGWYPLPGGDSLFYKSGEHLFERLDTARYFNADFDVTVSGFGSLPLYATLETAPAASDGSQHYTGSDTAAFTLYGGRFEEVRIQGEPITIITTRANRRESERFLEELYERRLYYEEWLGTSLDRIRYIAYFPMDAIDSRYQQWTNERTGNTIFLSEMLHNNLDAYRLHTMLRYMLFGDRSEVSFADKNDSTQSIVYEIRETILDIYNVEHPGKSRFWHRQGMTFTPLSGPGSNRGVSAGEYLSHFLSAAAAEGQIDRLKDTLKHFYEGGLHIKLNEYGGSYIEEEYNGRQYMKITLEDWHRVWDSYKR</sequence>
<accession>A0A2W1LTN4</accession>
<dbReference type="EMBL" id="QKRB01000049">
    <property type="protein sequence ID" value="PZD94817.1"/>
    <property type="molecule type" value="Genomic_DNA"/>
</dbReference>
<feature type="transmembrane region" description="Helical" evidence="1">
    <location>
        <begin position="48"/>
        <end position="74"/>
    </location>
</feature>
<comment type="caution">
    <text evidence="2">The sequence shown here is derived from an EMBL/GenBank/DDBJ whole genome shotgun (WGS) entry which is preliminary data.</text>
</comment>
<proteinExistence type="predicted"/>
<dbReference type="RefSeq" id="WP_111147714.1">
    <property type="nucleotide sequence ID" value="NZ_QKRB01000049.1"/>
</dbReference>
<dbReference type="OrthoDB" id="2786532at2"/>
<name>A0A2W1LTN4_9BACL</name>
<feature type="transmembrane region" description="Helical" evidence="1">
    <location>
        <begin position="257"/>
        <end position="275"/>
    </location>
</feature>
<keyword evidence="1" id="KW-0472">Membrane</keyword>
<feature type="transmembrane region" description="Helical" evidence="1">
    <location>
        <begin position="226"/>
        <end position="245"/>
    </location>
</feature>
<evidence type="ECO:0000313" key="3">
    <source>
        <dbReference type="Proteomes" id="UP000249522"/>
    </source>
</evidence>
<protein>
    <submittedName>
        <fullName evidence="2">Uncharacterized protein</fullName>
    </submittedName>
</protein>
<organism evidence="2 3">
    <name type="scientific">Paenibacillus sambharensis</name>
    <dbReference type="NCBI Taxonomy" id="1803190"/>
    <lineage>
        <taxon>Bacteria</taxon>
        <taxon>Bacillati</taxon>
        <taxon>Bacillota</taxon>
        <taxon>Bacilli</taxon>
        <taxon>Bacillales</taxon>
        <taxon>Paenibacillaceae</taxon>
        <taxon>Paenibacillus</taxon>
    </lineage>
</organism>